<reference evidence="2 3" key="1">
    <citation type="submission" date="2016-10" db="EMBL/GenBank/DDBJ databases">
        <authorList>
            <person name="de Groot N.N."/>
        </authorList>
    </citation>
    <scope>NUCLEOTIDE SEQUENCE [LARGE SCALE GENOMIC DNA]</scope>
    <source>
        <strain evidence="2 3">IBRC-M 10780</strain>
    </source>
</reference>
<dbReference type="RefSeq" id="WP_090869840.1">
    <property type="nucleotide sequence ID" value="NZ_FOHE01000009.1"/>
</dbReference>
<dbReference type="Proteomes" id="UP000198618">
    <property type="component" value="Unassembled WGS sequence"/>
</dbReference>
<protein>
    <recommendedName>
        <fullName evidence="4">Pilus assembly protein Flp/PilA</fullName>
    </recommendedName>
</protein>
<gene>
    <name evidence="2" type="ORF">SAMN05216389_10983</name>
</gene>
<accession>A0A1I0DPK1</accession>
<feature type="transmembrane region" description="Helical" evidence="1">
    <location>
        <begin position="28"/>
        <end position="48"/>
    </location>
</feature>
<keyword evidence="1" id="KW-0812">Transmembrane</keyword>
<evidence type="ECO:0008006" key="4">
    <source>
        <dbReference type="Google" id="ProtNLM"/>
    </source>
</evidence>
<evidence type="ECO:0000256" key="1">
    <source>
        <dbReference type="SAM" id="Phobius"/>
    </source>
</evidence>
<dbReference type="EMBL" id="FOHE01000009">
    <property type="protein sequence ID" value="SET34472.1"/>
    <property type="molecule type" value="Genomic_DNA"/>
</dbReference>
<evidence type="ECO:0000313" key="2">
    <source>
        <dbReference type="EMBL" id="SET34472.1"/>
    </source>
</evidence>
<dbReference type="AlphaFoldDB" id="A0A1I0DPK1"/>
<dbReference type="OrthoDB" id="2472536at2"/>
<evidence type="ECO:0000313" key="3">
    <source>
        <dbReference type="Proteomes" id="UP000198618"/>
    </source>
</evidence>
<sequence>MKLMNGFYVKMMNQLTAWKKEERGSQTLEWLGIAAVIVILVGIVSQAFNDEGIGTSIKEKFDEFIENIGSGE</sequence>
<keyword evidence="3" id="KW-1185">Reference proteome</keyword>
<dbReference type="STRING" id="930131.SAMN05216389_10983"/>
<keyword evidence="1" id="KW-0472">Membrane</keyword>
<keyword evidence="1" id="KW-1133">Transmembrane helix</keyword>
<organism evidence="2 3">
    <name type="scientific">Oceanobacillus limi</name>
    <dbReference type="NCBI Taxonomy" id="930131"/>
    <lineage>
        <taxon>Bacteria</taxon>
        <taxon>Bacillati</taxon>
        <taxon>Bacillota</taxon>
        <taxon>Bacilli</taxon>
        <taxon>Bacillales</taxon>
        <taxon>Bacillaceae</taxon>
        <taxon>Oceanobacillus</taxon>
    </lineage>
</organism>
<name>A0A1I0DPK1_9BACI</name>
<proteinExistence type="predicted"/>